<sequence>YMKARLFLREKKLEKVAITHVHSFDDMLH</sequence>
<dbReference type="EMBL" id="BARW01012768">
    <property type="protein sequence ID" value="GAI73448.1"/>
    <property type="molecule type" value="Genomic_DNA"/>
</dbReference>
<dbReference type="AlphaFoldDB" id="X1QYV8"/>
<evidence type="ECO:0000313" key="1">
    <source>
        <dbReference type="EMBL" id="GAI73448.1"/>
    </source>
</evidence>
<proteinExistence type="predicted"/>
<name>X1QYV8_9ZZZZ</name>
<organism evidence="1">
    <name type="scientific">marine sediment metagenome</name>
    <dbReference type="NCBI Taxonomy" id="412755"/>
    <lineage>
        <taxon>unclassified sequences</taxon>
        <taxon>metagenomes</taxon>
        <taxon>ecological metagenomes</taxon>
    </lineage>
</organism>
<comment type="caution">
    <text evidence="1">The sequence shown here is derived from an EMBL/GenBank/DDBJ whole genome shotgun (WGS) entry which is preliminary data.</text>
</comment>
<gene>
    <name evidence="1" type="ORF">S12H4_23853</name>
</gene>
<accession>X1QYV8</accession>
<protein>
    <submittedName>
        <fullName evidence="1">Uncharacterized protein</fullName>
    </submittedName>
</protein>
<feature type="non-terminal residue" evidence="1">
    <location>
        <position position="1"/>
    </location>
</feature>
<reference evidence="1" key="1">
    <citation type="journal article" date="2014" name="Front. Microbiol.">
        <title>High frequency of phylogenetically diverse reductive dehalogenase-homologous genes in deep subseafloor sedimentary metagenomes.</title>
        <authorList>
            <person name="Kawai M."/>
            <person name="Futagami T."/>
            <person name="Toyoda A."/>
            <person name="Takaki Y."/>
            <person name="Nishi S."/>
            <person name="Hori S."/>
            <person name="Arai W."/>
            <person name="Tsubouchi T."/>
            <person name="Morono Y."/>
            <person name="Uchiyama I."/>
            <person name="Ito T."/>
            <person name="Fujiyama A."/>
            <person name="Inagaki F."/>
            <person name="Takami H."/>
        </authorList>
    </citation>
    <scope>NUCLEOTIDE SEQUENCE</scope>
    <source>
        <strain evidence="1">Expedition CK06-06</strain>
    </source>
</reference>